<feature type="signal peptide" evidence="1">
    <location>
        <begin position="1"/>
        <end position="25"/>
    </location>
</feature>
<dbReference type="Proteomes" id="UP000190256">
    <property type="component" value="Unassembled WGS sequence"/>
</dbReference>
<evidence type="ECO:0000313" key="5">
    <source>
        <dbReference type="Proteomes" id="UP000190256"/>
    </source>
</evidence>
<dbReference type="EMBL" id="MRAD01000005">
    <property type="protein sequence ID" value="OOO62504.1"/>
    <property type="molecule type" value="Genomic_DNA"/>
</dbReference>
<dbReference type="Proteomes" id="UP000190206">
    <property type="component" value="Unassembled WGS sequence"/>
</dbReference>
<dbReference type="EMBL" id="MRAE01000016">
    <property type="protein sequence ID" value="OOO65986.1"/>
    <property type="molecule type" value="Genomic_DNA"/>
</dbReference>
<reference evidence="3 5" key="1">
    <citation type="submission" date="2016-12" db="EMBL/GenBank/DDBJ databases">
        <title>Clostridium tepidum sp. nov., a close relative of Clostridium sporogenes and Clostridium botulinum Group I.</title>
        <authorList>
            <person name="Dobritsa A.P."/>
            <person name="Kutumbaka K.K."/>
            <person name="Werner K."/>
            <person name="Wiedmann M."/>
            <person name="Asmus A."/>
            <person name="Samadpour M."/>
        </authorList>
    </citation>
    <scope>NUCLEOTIDE SEQUENCE [LARGE SCALE GENOMIC DNA]</scope>
    <source>
        <strain evidence="3 5">IEH 97212</strain>
    </source>
</reference>
<reference evidence="2 4" key="2">
    <citation type="submission" date="2016-12" db="EMBL/GenBank/DDBJ databases">
        <title>Clostridium tepidum sp. nov., a close relative of Clostridium sporogenes and Clostridium botulinum Group I.</title>
        <authorList>
            <person name="Dobritsa A.P."/>
            <person name="Kutumbaka K."/>
            <person name="Werner K."/>
            <person name="Samadpour M."/>
        </authorList>
    </citation>
    <scope>NUCLEOTIDE SEQUENCE [LARGE SCALE GENOMIC DNA]</scope>
    <source>
        <strain evidence="2 4">PE</strain>
    </source>
</reference>
<dbReference type="RefSeq" id="WP_078023966.1">
    <property type="nucleotide sequence ID" value="NZ_MRAD01000005.1"/>
</dbReference>
<comment type="caution">
    <text evidence="3">The sequence shown here is derived from an EMBL/GenBank/DDBJ whole genome shotgun (WGS) entry which is preliminary data.</text>
</comment>
<keyword evidence="1" id="KW-0732">Signal</keyword>
<evidence type="ECO:0000313" key="3">
    <source>
        <dbReference type="EMBL" id="OOO65986.1"/>
    </source>
</evidence>
<feature type="chain" id="PRO_5010568347" evidence="1">
    <location>
        <begin position="26"/>
        <end position="134"/>
    </location>
</feature>
<dbReference type="STRING" id="1962263.BS637_06605"/>
<sequence length="134" mass="14840">MKFGLTKKIGLALGITMLSGIGVHAAQWNSFTATMPAYMGAVHSNAYVKQDTSQHMSFKGRSVPVSINMVLMNSGNATRSDRLTYPANRTAPMWATEINGALKGYKYHMRVNTSTSQTSKRNVYGYWSPDKINR</sequence>
<proteinExistence type="predicted"/>
<evidence type="ECO:0000256" key="1">
    <source>
        <dbReference type="SAM" id="SignalP"/>
    </source>
</evidence>
<accession>A0A1S9I6U4</accession>
<gene>
    <name evidence="2" type="ORF">BS637_06605</name>
    <name evidence="3" type="ORF">BS638_08010</name>
</gene>
<organism evidence="3 5">
    <name type="scientific">Clostridium tepidum</name>
    <dbReference type="NCBI Taxonomy" id="1962263"/>
    <lineage>
        <taxon>Bacteria</taxon>
        <taxon>Bacillati</taxon>
        <taxon>Bacillota</taxon>
        <taxon>Clostridia</taxon>
        <taxon>Eubacteriales</taxon>
        <taxon>Clostridiaceae</taxon>
        <taxon>Clostridium</taxon>
    </lineage>
</organism>
<evidence type="ECO:0000313" key="4">
    <source>
        <dbReference type="Proteomes" id="UP000190206"/>
    </source>
</evidence>
<protein>
    <submittedName>
        <fullName evidence="3">Uncharacterized protein</fullName>
    </submittedName>
</protein>
<dbReference type="AlphaFoldDB" id="A0A1S9I6U4"/>
<evidence type="ECO:0000313" key="2">
    <source>
        <dbReference type="EMBL" id="OOO62504.1"/>
    </source>
</evidence>
<name>A0A1S9I6U4_9CLOT</name>
<keyword evidence="4" id="KW-1185">Reference proteome</keyword>